<reference evidence="1 2" key="1">
    <citation type="journal article" date="2017" name="Int. J. Syst. Evol. Microbiol.">
        <title>Mucilaginibacterpsychrotolerans sp. nov., isolated from peatlands.</title>
        <authorList>
            <person name="Deng Y."/>
            <person name="Shen L."/>
            <person name="Xu B."/>
            <person name="Liu Y."/>
            <person name="Gu Z."/>
            <person name="Liu H."/>
            <person name="Zhou Y."/>
        </authorList>
    </citation>
    <scope>NUCLEOTIDE SEQUENCE [LARGE SCALE GENOMIC DNA]</scope>
    <source>
        <strain evidence="1 2">NH7-4</strain>
    </source>
</reference>
<dbReference type="Proteomes" id="UP000297540">
    <property type="component" value="Unassembled WGS sequence"/>
</dbReference>
<name>A0A4Y8SAS8_9SPHI</name>
<organism evidence="1 2">
    <name type="scientific">Mucilaginibacter psychrotolerans</name>
    <dbReference type="NCBI Taxonomy" id="1524096"/>
    <lineage>
        <taxon>Bacteria</taxon>
        <taxon>Pseudomonadati</taxon>
        <taxon>Bacteroidota</taxon>
        <taxon>Sphingobacteriia</taxon>
        <taxon>Sphingobacteriales</taxon>
        <taxon>Sphingobacteriaceae</taxon>
        <taxon>Mucilaginibacter</taxon>
    </lineage>
</organism>
<dbReference type="RefSeq" id="WP_133232466.1">
    <property type="nucleotide sequence ID" value="NZ_SOZE01000017.1"/>
</dbReference>
<evidence type="ECO:0000313" key="1">
    <source>
        <dbReference type="EMBL" id="TFF36129.1"/>
    </source>
</evidence>
<proteinExistence type="predicted"/>
<comment type="caution">
    <text evidence="1">The sequence shown here is derived from an EMBL/GenBank/DDBJ whole genome shotgun (WGS) entry which is preliminary data.</text>
</comment>
<evidence type="ECO:0000313" key="2">
    <source>
        <dbReference type="Proteomes" id="UP000297540"/>
    </source>
</evidence>
<sequence length="88" mass="10227">MKNNVTIVTDPDNLKKIQVTWRSILKHTRVVIKDIPYIAKNLQYDGAPIYYVLSPKKHTILSSYVIIQAYPDMTLDILKTYNSLYIGR</sequence>
<accession>A0A4Y8SAS8</accession>
<gene>
    <name evidence="1" type="ORF">E2R66_16420</name>
</gene>
<keyword evidence="2" id="KW-1185">Reference proteome</keyword>
<protein>
    <submittedName>
        <fullName evidence="1">Uncharacterized protein</fullName>
    </submittedName>
</protein>
<dbReference type="EMBL" id="SOZE01000017">
    <property type="protein sequence ID" value="TFF36129.1"/>
    <property type="molecule type" value="Genomic_DNA"/>
</dbReference>
<dbReference type="AlphaFoldDB" id="A0A4Y8SAS8"/>